<dbReference type="NCBIfam" id="TIGR00029">
    <property type="entry name" value="S20"/>
    <property type="match status" value="1"/>
</dbReference>
<keyword evidence="3 8" id="KW-0699">rRNA-binding</keyword>
<dbReference type="GO" id="GO:0005829">
    <property type="term" value="C:cytosol"/>
    <property type="evidence" value="ECO:0007669"/>
    <property type="project" value="TreeGrafter"/>
</dbReference>
<dbReference type="GeneID" id="60658162"/>
<dbReference type="GO" id="GO:0003735">
    <property type="term" value="F:structural constituent of ribosome"/>
    <property type="evidence" value="ECO:0007669"/>
    <property type="project" value="InterPro"/>
</dbReference>
<dbReference type="AlphaFoldDB" id="A0A0S2ZJW1"/>
<name>A0A0S2ZJW1_9FUSO</name>
<evidence type="ECO:0000256" key="1">
    <source>
        <dbReference type="ARBA" id="ARBA00003134"/>
    </source>
</evidence>
<dbReference type="OrthoDB" id="9808392at2"/>
<dbReference type="EMBL" id="CP013331">
    <property type="protein sequence ID" value="ALQ39071.1"/>
    <property type="molecule type" value="Genomic_DNA"/>
</dbReference>
<reference evidence="9 10" key="1">
    <citation type="submission" date="2015-11" db="EMBL/GenBank/DDBJ databases">
        <authorList>
            <person name="Zhang Y."/>
            <person name="Guo Z."/>
        </authorList>
    </citation>
    <scope>NUCLEOTIDE SEQUENCE [LARGE SCALE GENOMIC DNA]</scope>
    <source>
        <strain evidence="9 10">ChDC F174</strain>
    </source>
</reference>
<comment type="function">
    <text evidence="1 8">Binds directly to 16S ribosomal RNA.</text>
</comment>
<keyword evidence="4 8" id="KW-0694">RNA-binding</keyword>
<dbReference type="HAMAP" id="MF_00500">
    <property type="entry name" value="Ribosomal_bS20"/>
    <property type="match status" value="1"/>
</dbReference>
<accession>A0A0S2ZJW1</accession>
<comment type="similarity">
    <text evidence="2 8">Belongs to the bacterial ribosomal protein bS20 family.</text>
</comment>
<evidence type="ECO:0000256" key="8">
    <source>
        <dbReference type="HAMAP-Rule" id="MF_00500"/>
    </source>
</evidence>
<evidence type="ECO:0000256" key="7">
    <source>
        <dbReference type="ARBA" id="ARBA00035136"/>
    </source>
</evidence>
<dbReference type="InterPro" id="IPR036510">
    <property type="entry name" value="Ribosomal_bS20_sf"/>
</dbReference>
<keyword evidence="5 8" id="KW-0689">Ribosomal protein</keyword>
<dbReference type="Pfam" id="PF01649">
    <property type="entry name" value="Ribosomal_S20p"/>
    <property type="match status" value="1"/>
</dbReference>
<evidence type="ECO:0000256" key="4">
    <source>
        <dbReference type="ARBA" id="ARBA00022884"/>
    </source>
</evidence>
<dbReference type="FunFam" id="1.20.58.110:FF:000001">
    <property type="entry name" value="30S ribosomal protein S20"/>
    <property type="match status" value="1"/>
</dbReference>
<dbReference type="Gene3D" id="1.20.58.110">
    <property type="entry name" value="Ribosomal protein S20"/>
    <property type="match status" value="1"/>
</dbReference>
<dbReference type="GO" id="GO:0070181">
    <property type="term" value="F:small ribosomal subunit rRNA binding"/>
    <property type="evidence" value="ECO:0007669"/>
    <property type="project" value="TreeGrafter"/>
</dbReference>
<evidence type="ECO:0000256" key="6">
    <source>
        <dbReference type="ARBA" id="ARBA00023274"/>
    </source>
</evidence>
<evidence type="ECO:0000256" key="5">
    <source>
        <dbReference type="ARBA" id="ARBA00022980"/>
    </source>
</evidence>
<dbReference type="KEGG" id="fhw:RN87_00455"/>
<dbReference type="GO" id="GO:0015935">
    <property type="term" value="C:small ribosomal subunit"/>
    <property type="evidence" value="ECO:0007669"/>
    <property type="project" value="TreeGrafter"/>
</dbReference>
<evidence type="ECO:0000256" key="3">
    <source>
        <dbReference type="ARBA" id="ARBA00022730"/>
    </source>
</evidence>
<organism evidence="9">
    <name type="scientific">Fusobacterium hwasookii ChDC F174</name>
    <dbReference type="NCBI Taxonomy" id="1307442"/>
    <lineage>
        <taxon>Bacteria</taxon>
        <taxon>Fusobacteriati</taxon>
        <taxon>Fusobacteriota</taxon>
        <taxon>Fusobacteriia</taxon>
        <taxon>Fusobacteriales</taxon>
        <taxon>Fusobacteriaceae</taxon>
        <taxon>Fusobacterium</taxon>
    </lineage>
</organism>
<proteinExistence type="inferred from homology"/>
<dbReference type="SUPFAM" id="SSF46992">
    <property type="entry name" value="Ribosomal protein S20"/>
    <property type="match status" value="1"/>
</dbReference>
<evidence type="ECO:0000313" key="10">
    <source>
        <dbReference type="Proteomes" id="UP000063275"/>
    </source>
</evidence>
<keyword evidence="6 8" id="KW-0687">Ribonucleoprotein</keyword>
<dbReference type="RefSeq" id="WP_029490838.1">
    <property type="nucleotide sequence ID" value="NZ_ATKF01000098.1"/>
</dbReference>
<evidence type="ECO:0000313" key="9">
    <source>
        <dbReference type="EMBL" id="ALQ39071.1"/>
    </source>
</evidence>
<dbReference type="Proteomes" id="UP000063275">
    <property type="component" value="Chromosome"/>
</dbReference>
<dbReference type="InterPro" id="IPR002583">
    <property type="entry name" value="Ribosomal_bS20"/>
</dbReference>
<evidence type="ECO:0000256" key="2">
    <source>
        <dbReference type="ARBA" id="ARBA00007634"/>
    </source>
</evidence>
<dbReference type="PANTHER" id="PTHR33398:SF1">
    <property type="entry name" value="SMALL RIBOSOMAL SUBUNIT PROTEIN BS20C"/>
    <property type="match status" value="1"/>
</dbReference>
<dbReference type="GO" id="GO:0006412">
    <property type="term" value="P:translation"/>
    <property type="evidence" value="ECO:0007669"/>
    <property type="project" value="UniProtKB-UniRule"/>
</dbReference>
<sequence>MANSKSAKKRVLVAERNRVRNQAVKTRVKTMAKKVLATLEVKDVEAAKAALSVAYKELDKAVSKGILKKNTVSRKKARLAAKVNALVNSL</sequence>
<dbReference type="PANTHER" id="PTHR33398">
    <property type="entry name" value="30S RIBOSOMAL PROTEIN S20"/>
    <property type="match status" value="1"/>
</dbReference>
<protein>
    <recommendedName>
        <fullName evidence="7 8">Small ribosomal subunit protein bS20</fullName>
    </recommendedName>
</protein>
<gene>
    <name evidence="8" type="primary">rpsT</name>
    <name evidence="9" type="ORF">RN87_00455</name>
</gene>